<dbReference type="Proteomes" id="UP000236370">
    <property type="component" value="Unassembled WGS sequence"/>
</dbReference>
<gene>
    <name evidence="2" type="ORF">CK820_G0041942</name>
</gene>
<dbReference type="EMBL" id="NBAG03000069">
    <property type="protein sequence ID" value="PNI92305.1"/>
    <property type="molecule type" value="Genomic_DNA"/>
</dbReference>
<comment type="caution">
    <text evidence="2">The sequence shown here is derived from an EMBL/GenBank/DDBJ whole genome shotgun (WGS) entry which is preliminary data.</text>
</comment>
<protein>
    <submittedName>
        <fullName evidence="2">OSCAR isoform 11</fullName>
    </submittedName>
</protein>
<evidence type="ECO:0000256" key="1">
    <source>
        <dbReference type="SAM" id="SignalP"/>
    </source>
</evidence>
<evidence type="ECO:0000313" key="3">
    <source>
        <dbReference type="Proteomes" id="UP000236370"/>
    </source>
</evidence>
<keyword evidence="1" id="KW-0732">Signal</keyword>
<feature type="chain" id="PRO_5014425712" evidence="1">
    <location>
        <begin position="19"/>
        <end position="161"/>
    </location>
</feature>
<evidence type="ECO:0000313" key="2">
    <source>
        <dbReference type="EMBL" id="PNI92305.1"/>
    </source>
</evidence>
<accession>A0A2J8Q7Q9</accession>
<feature type="signal peptide" evidence="1">
    <location>
        <begin position="1"/>
        <end position="18"/>
    </location>
</feature>
<proteinExistence type="predicted"/>
<dbReference type="AlphaFoldDB" id="A0A2J8Q7Q9"/>
<organism evidence="2 3">
    <name type="scientific">Pan troglodytes</name>
    <name type="common">Chimpanzee</name>
    <dbReference type="NCBI Taxonomy" id="9598"/>
    <lineage>
        <taxon>Eukaryota</taxon>
        <taxon>Metazoa</taxon>
        <taxon>Chordata</taxon>
        <taxon>Craniata</taxon>
        <taxon>Vertebrata</taxon>
        <taxon>Euteleostomi</taxon>
        <taxon>Mammalia</taxon>
        <taxon>Eutheria</taxon>
        <taxon>Euarchontoglires</taxon>
        <taxon>Primates</taxon>
        <taxon>Haplorrhini</taxon>
        <taxon>Catarrhini</taxon>
        <taxon>Hominidae</taxon>
        <taxon>Pan</taxon>
    </lineage>
</organism>
<reference evidence="2 3" key="1">
    <citation type="submission" date="2017-12" db="EMBL/GenBank/DDBJ databases">
        <title>High-resolution comparative analysis of great ape genomes.</title>
        <authorList>
            <person name="Pollen A."/>
            <person name="Hastie A."/>
            <person name="Hormozdiari F."/>
            <person name="Dougherty M."/>
            <person name="Liu R."/>
            <person name="Chaisson M."/>
            <person name="Hoppe E."/>
            <person name="Hill C."/>
            <person name="Pang A."/>
            <person name="Hillier L."/>
            <person name="Baker C."/>
            <person name="Armstrong J."/>
            <person name="Shendure J."/>
            <person name="Paten B."/>
            <person name="Wilson R."/>
            <person name="Chao H."/>
            <person name="Schneider V."/>
            <person name="Ventura M."/>
            <person name="Kronenberg Z."/>
            <person name="Murali S."/>
            <person name="Gordon D."/>
            <person name="Cantsilieris S."/>
            <person name="Munson K."/>
            <person name="Nelson B."/>
            <person name="Raja A."/>
            <person name="Underwood J."/>
            <person name="Diekhans M."/>
            <person name="Fiddes I."/>
            <person name="Haussler D."/>
            <person name="Eichler E."/>
        </authorList>
    </citation>
    <scope>NUCLEOTIDE SEQUENCE [LARGE SCALE GENOMIC DNA]</scope>
    <source>
        <strain evidence="2">Yerkes chimp pedigree #C0471</strain>
    </source>
</reference>
<sequence>MALVLILQLLTLWPLCHTDITPSAGRILSGGGDSSPRGKLPLLLPKARLGAGCLVPAQRCPRAAGDRGAAAAVAGGAARAGGGSWRQREPALRGPPAEHELRAVPRGRGGPAAVPPLRTALGRLHAAGRPRPRHLQLLLSHALRALRAVAAQRGAGHQLGR</sequence>
<name>A0A2J8Q7Q9_PANTR</name>